<name>A0A3P3YPI2_PLABS</name>
<reference evidence="3 4" key="1">
    <citation type="submission" date="2018-03" db="EMBL/GenBank/DDBJ databases">
        <authorList>
            <person name="Fogelqvist J."/>
        </authorList>
    </citation>
    <scope>NUCLEOTIDE SEQUENCE [LARGE SCALE GENOMIC DNA]</scope>
</reference>
<dbReference type="AlphaFoldDB" id="A0A3P3YPI2"/>
<feature type="domain" description="Smr" evidence="2">
    <location>
        <begin position="314"/>
        <end position="390"/>
    </location>
</feature>
<dbReference type="SMART" id="SM00463">
    <property type="entry name" value="SMR"/>
    <property type="match status" value="2"/>
</dbReference>
<dbReference type="SMART" id="SM01162">
    <property type="entry name" value="DUF1771"/>
    <property type="match status" value="2"/>
</dbReference>
<evidence type="ECO:0000259" key="2">
    <source>
        <dbReference type="PROSITE" id="PS50828"/>
    </source>
</evidence>
<feature type="region of interest" description="Disordered" evidence="1">
    <location>
        <begin position="168"/>
        <end position="235"/>
    </location>
</feature>
<dbReference type="PANTHER" id="PTHR47417:SF1">
    <property type="entry name" value="SMR DOMAIN-CONTAINING PROTEIN YPL199C"/>
    <property type="match status" value="1"/>
</dbReference>
<dbReference type="Gene3D" id="3.30.1370.110">
    <property type="match status" value="2"/>
</dbReference>
<evidence type="ECO:0000313" key="4">
    <source>
        <dbReference type="Proteomes" id="UP000290189"/>
    </source>
</evidence>
<dbReference type="InterPro" id="IPR002625">
    <property type="entry name" value="Smr_dom"/>
</dbReference>
<protein>
    <recommendedName>
        <fullName evidence="2">Smr domain-containing protein</fullName>
    </recommendedName>
</protein>
<dbReference type="InterPro" id="IPR036063">
    <property type="entry name" value="Smr_dom_sf"/>
</dbReference>
<feature type="domain" description="Smr" evidence="2">
    <location>
        <begin position="491"/>
        <end position="535"/>
    </location>
</feature>
<organism evidence="3 4">
    <name type="scientific">Plasmodiophora brassicae</name>
    <name type="common">Clubroot disease agent</name>
    <dbReference type="NCBI Taxonomy" id="37360"/>
    <lineage>
        <taxon>Eukaryota</taxon>
        <taxon>Sar</taxon>
        <taxon>Rhizaria</taxon>
        <taxon>Endomyxa</taxon>
        <taxon>Phytomyxea</taxon>
        <taxon>Plasmodiophorida</taxon>
        <taxon>Plasmodiophoridae</taxon>
        <taxon>Plasmodiophora</taxon>
    </lineage>
</organism>
<dbReference type="InterPro" id="IPR053020">
    <property type="entry name" value="Smr_domain_protein"/>
</dbReference>
<dbReference type="Proteomes" id="UP000290189">
    <property type="component" value="Unassembled WGS sequence"/>
</dbReference>
<dbReference type="EMBL" id="OVEO01000020">
    <property type="protein sequence ID" value="SPR02138.1"/>
    <property type="molecule type" value="Genomic_DNA"/>
</dbReference>
<feature type="region of interest" description="Disordered" evidence="1">
    <location>
        <begin position="395"/>
        <end position="437"/>
    </location>
</feature>
<evidence type="ECO:0000313" key="3">
    <source>
        <dbReference type="EMBL" id="SPR02138.1"/>
    </source>
</evidence>
<feature type="compositionally biased region" description="Polar residues" evidence="1">
    <location>
        <begin position="418"/>
        <end position="431"/>
    </location>
</feature>
<accession>A0A3P3YPI2</accession>
<dbReference type="PANTHER" id="PTHR47417">
    <property type="entry name" value="SMR DOMAIN-CONTAINING PROTEIN YPL199C"/>
    <property type="match status" value="1"/>
</dbReference>
<gene>
    <name evidence="3" type="ORF">PLBR_LOCUS9353</name>
</gene>
<sequence>MCRPTVRFSRCRCRRPMGNVLCCVDDYTGDPKRSAILPSSAVLPHPVSLQSRRHALESGQRTRSSFGLAAEPSTAAARDVARLTADPALSPDDYRRIAESHRKRAQFHIQRRNDFSRRSQAAYAANNRTLAKQLSEDRKTEHRLFQQEHTLATRASFLANNAQTNLNDLHDLGGRDTPLSPDDRSAQLSSSALLPHPAGLQSRPHALEPGQSQAAPPSTAAGRHGAHLTYDPARLPDDYKRIAESHRERAQFHSQRKGDFSKRSKAAYEANDRSLAKLLSEHRKNEHRLYEQECALAASASFNANNVQRKVNEIDLHDLSVPDALEYLTERIDTCKAAGRKRLKVIVGRGNHSRGRVPVLGNTIRHNLRENGFVFTNHNTNAGVIIVQLRDVNPGRSASPVSTVEPARQTPTAAVPAESQSPPSLTATTQPGFVDPAPHTACTTTADKDRRVADHHRQLARENAEGQWMQDALAADAYFKANNAHRNVSEVDLHDLTVEEAKKFAMRRIEECKEAGVGHLTIITGSDKRSEGGVSFEVANALLKMGYSLIASTDWDPHLIVVRVNSVATNSPVNGSESGTQTLQQL</sequence>
<evidence type="ECO:0000256" key="1">
    <source>
        <dbReference type="SAM" id="MobiDB-lite"/>
    </source>
</evidence>
<dbReference type="InterPro" id="IPR013899">
    <property type="entry name" value="DUF1771"/>
</dbReference>
<dbReference type="SUPFAM" id="SSF160443">
    <property type="entry name" value="SMR domain-like"/>
    <property type="match status" value="2"/>
</dbReference>
<proteinExistence type="predicted"/>
<keyword evidence="3" id="KW-0496">Mitochondrion</keyword>
<geneLocation type="mitochondrion" evidence="3"/>
<dbReference type="PROSITE" id="PS50828">
    <property type="entry name" value="SMR"/>
    <property type="match status" value="2"/>
</dbReference>
<dbReference type="Pfam" id="PF01713">
    <property type="entry name" value="Smr"/>
    <property type="match status" value="2"/>
</dbReference>